<dbReference type="InterPro" id="IPR000182">
    <property type="entry name" value="GNAT_dom"/>
</dbReference>
<dbReference type="InterPro" id="IPR041496">
    <property type="entry name" value="YitH/HolE_GNAT"/>
</dbReference>
<dbReference type="SUPFAM" id="SSF55729">
    <property type="entry name" value="Acyl-CoA N-acyltransferases (Nat)"/>
    <property type="match status" value="1"/>
</dbReference>
<dbReference type="GO" id="GO:0016747">
    <property type="term" value="F:acyltransferase activity, transferring groups other than amino-acyl groups"/>
    <property type="evidence" value="ECO:0007669"/>
    <property type="project" value="InterPro"/>
</dbReference>
<dbReference type="Gene3D" id="3.40.630.90">
    <property type="match status" value="1"/>
</dbReference>
<dbReference type="Gene3D" id="3.40.630.30">
    <property type="match status" value="1"/>
</dbReference>
<sequence>MDLTVRSLTLDDLDACLALAVSRDWPPERDTWRTLFALGSVYGIDAPDDGLLATAAGVSYGAATTAVGMVLTAPSHERRGLGGRLMRHVLAESGTPSAWLTATTFGRPLYERLGFRAVGGMSTLRGAAALAPSGRSRPAAAGDLPAIRALDAAAFGAPRERLLDHLSGFCLSWRVVETAKGIAGFGGAWRNHQETVLGPVVADDLATATALLADLAAETPGPHRAEVDHRRPELLAWLERAGLTTAFTTTVMEYGPPLPSDPARLFTAASLALG</sequence>
<dbReference type="Proteomes" id="UP000572680">
    <property type="component" value="Unassembled WGS sequence"/>
</dbReference>
<reference evidence="2 3" key="1">
    <citation type="submission" date="2020-08" db="EMBL/GenBank/DDBJ databases">
        <title>Genomic Encyclopedia of Type Strains, Phase IV (KMG-IV): sequencing the most valuable type-strain genomes for metagenomic binning, comparative biology and taxonomic classification.</title>
        <authorList>
            <person name="Goeker M."/>
        </authorList>
    </citation>
    <scope>NUCLEOTIDE SEQUENCE [LARGE SCALE GENOMIC DNA]</scope>
    <source>
        <strain evidence="2 3">DSM 44197</strain>
    </source>
</reference>
<dbReference type="EMBL" id="JACJIA010000001">
    <property type="protein sequence ID" value="MBA8949764.1"/>
    <property type="molecule type" value="Genomic_DNA"/>
</dbReference>
<dbReference type="PROSITE" id="PS51186">
    <property type="entry name" value="GNAT"/>
    <property type="match status" value="1"/>
</dbReference>
<dbReference type="Pfam" id="PF13508">
    <property type="entry name" value="Acetyltransf_7"/>
    <property type="match status" value="1"/>
</dbReference>
<dbReference type="PANTHER" id="PTHR47237:SF2">
    <property type="entry name" value="BLL4206 PROTEIN"/>
    <property type="match status" value="1"/>
</dbReference>
<protein>
    <submittedName>
        <fullName evidence="2">GNAT superfamily N-acetyltransferase</fullName>
    </submittedName>
</protein>
<gene>
    <name evidence="2" type="ORF">HNR61_001362</name>
</gene>
<dbReference type="PANTHER" id="PTHR47237">
    <property type="entry name" value="SLL0310 PROTEIN"/>
    <property type="match status" value="1"/>
</dbReference>
<keyword evidence="3" id="KW-1185">Reference proteome</keyword>
<dbReference type="AlphaFoldDB" id="A0A7W3LKH3"/>
<evidence type="ECO:0000259" key="1">
    <source>
        <dbReference type="PROSITE" id="PS51186"/>
    </source>
</evidence>
<proteinExistence type="predicted"/>
<dbReference type="InterPro" id="IPR016181">
    <property type="entry name" value="Acyl_CoA_acyltransferase"/>
</dbReference>
<keyword evidence="2" id="KW-0808">Transferase</keyword>
<dbReference type="Pfam" id="PF18014">
    <property type="entry name" value="Acetyltransf_18"/>
    <property type="match status" value="1"/>
</dbReference>
<dbReference type="RefSeq" id="WP_182842134.1">
    <property type="nucleotide sequence ID" value="NZ_BAAALP010000120.1"/>
</dbReference>
<dbReference type="InterPro" id="IPR052729">
    <property type="entry name" value="Acyl/Acetyltrans_Enzymes"/>
</dbReference>
<name>A0A7W3LKH3_ACTNM</name>
<organism evidence="2 3">
    <name type="scientific">Actinomadura namibiensis</name>
    <dbReference type="NCBI Taxonomy" id="182080"/>
    <lineage>
        <taxon>Bacteria</taxon>
        <taxon>Bacillati</taxon>
        <taxon>Actinomycetota</taxon>
        <taxon>Actinomycetes</taxon>
        <taxon>Streptosporangiales</taxon>
        <taxon>Thermomonosporaceae</taxon>
        <taxon>Actinomadura</taxon>
    </lineage>
</organism>
<accession>A0A7W3LKH3</accession>
<evidence type="ECO:0000313" key="3">
    <source>
        <dbReference type="Proteomes" id="UP000572680"/>
    </source>
</evidence>
<comment type="caution">
    <text evidence="2">The sequence shown here is derived from an EMBL/GenBank/DDBJ whole genome shotgun (WGS) entry which is preliminary data.</text>
</comment>
<feature type="domain" description="N-acetyltransferase" evidence="1">
    <location>
        <begin position="3"/>
        <end position="135"/>
    </location>
</feature>
<evidence type="ECO:0000313" key="2">
    <source>
        <dbReference type="EMBL" id="MBA8949764.1"/>
    </source>
</evidence>